<proteinExistence type="predicted"/>
<reference evidence="1 2" key="1">
    <citation type="journal article" date="2001" name="Science">
        <title>Complete genome sequence of a virulent isolate of Streptococcus pneumoniae.</title>
        <authorList>
            <person name="Tettelin H."/>
            <person name="Nelson K.E."/>
            <person name="Paulsen I.T."/>
            <person name="Eisen J.A."/>
            <person name="Read T.D."/>
            <person name="Peterson S."/>
            <person name="Heidelberg J."/>
            <person name="DeBoy R.T."/>
            <person name="Haft D.H."/>
            <person name="Dodson R.J."/>
            <person name="Durkin A.S."/>
            <person name="Gwinn M."/>
            <person name="Kolonay J.F."/>
            <person name="Nelson W.C."/>
            <person name="Peterson J.D."/>
            <person name="Umayam L.A."/>
            <person name="White O."/>
            <person name="Salzberg S.L."/>
            <person name="Lewis M.R."/>
            <person name="Radune D."/>
            <person name="Holtzapple E."/>
            <person name="Khouri H."/>
            <person name="Wolf A.M."/>
            <person name="Utterback T.R."/>
            <person name="Hansen C.L."/>
            <person name="McDonald L.A."/>
            <person name="Feldblyum T.V."/>
            <person name="Angiuoli S."/>
            <person name="Dickinson T."/>
            <person name="Hickey E.K."/>
            <person name="Holt I.E."/>
            <person name="Loftus B.J."/>
            <person name="Yang F."/>
            <person name="Smith H.O."/>
            <person name="Venter J.C."/>
            <person name="Dougherty B.A."/>
            <person name="Morrison D.A."/>
            <person name="Hollingshead S.K."/>
            <person name="Fraser C.M."/>
        </authorList>
    </citation>
    <scope>NUCLEOTIDE SEQUENCE [LARGE SCALE GENOMIC DNA]</scope>
    <source>
        <strain evidence="2">ATCC BAA-334 / TIGR4</strain>
    </source>
</reference>
<dbReference type="Proteomes" id="UP000000585">
    <property type="component" value="Chromosome"/>
</dbReference>
<keyword evidence="2" id="KW-1185">Reference proteome</keyword>
<dbReference type="KEGG" id="spn:SP_0072"/>
<protein>
    <submittedName>
        <fullName evidence="1">Uncharacterized protein</fullName>
    </submittedName>
</protein>
<gene>
    <name evidence="1" type="ordered locus">SP_0072</name>
</gene>
<evidence type="ECO:0000313" key="2">
    <source>
        <dbReference type="Proteomes" id="UP000000585"/>
    </source>
</evidence>
<name>A0A0H2UMV9_STRPN</name>
<dbReference type="AlphaFoldDB" id="A0A0H2UMV9"/>
<organism evidence="1 2">
    <name type="scientific">Streptococcus pneumoniae serotype 4 (strain ATCC BAA-334 / TIGR4)</name>
    <dbReference type="NCBI Taxonomy" id="170187"/>
    <lineage>
        <taxon>Bacteria</taxon>
        <taxon>Bacillati</taxon>
        <taxon>Bacillota</taxon>
        <taxon>Bacilli</taxon>
        <taxon>Lactobacillales</taxon>
        <taxon>Streptococcaceae</taxon>
        <taxon>Streptococcus</taxon>
    </lineage>
</organism>
<dbReference type="EnsemblBacteria" id="AAK74261">
    <property type="protein sequence ID" value="AAK74261"/>
    <property type="gene ID" value="SP_0072"/>
</dbReference>
<dbReference type="EMBL" id="AE005672">
    <property type="protein sequence ID" value="AAK74261.1"/>
    <property type="molecule type" value="Genomic_DNA"/>
</dbReference>
<sequence length="37" mass="4072">MQIAGIIFNSSTTNGDKVDFNPTENVDLRNNFASLVK</sequence>
<evidence type="ECO:0000313" key="1">
    <source>
        <dbReference type="EMBL" id="AAK74261.1"/>
    </source>
</evidence>
<dbReference type="PaxDb" id="170187-SP_0072"/>
<accession>A0A0H2UMV9</accession>